<dbReference type="Pfam" id="PF01753">
    <property type="entry name" value="zf-MYND"/>
    <property type="match status" value="1"/>
</dbReference>
<evidence type="ECO:0000256" key="4">
    <source>
        <dbReference type="PROSITE-ProRule" id="PRU00134"/>
    </source>
</evidence>
<gene>
    <name evidence="6" type="ORF">SCP_0204480</name>
</gene>
<feature type="domain" description="MYND-type" evidence="5">
    <location>
        <begin position="311"/>
        <end position="352"/>
    </location>
</feature>
<keyword evidence="3" id="KW-0862">Zinc</keyword>
<accession>A0A401GAT1</accession>
<dbReference type="GO" id="GO:0005737">
    <property type="term" value="C:cytoplasm"/>
    <property type="evidence" value="ECO:0007669"/>
    <property type="project" value="TreeGrafter"/>
</dbReference>
<dbReference type="RefSeq" id="XP_027610164.1">
    <property type="nucleotide sequence ID" value="XM_027754363.1"/>
</dbReference>
<dbReference type="InterPro" id="IPR032978">
    <property type="entry name" value="ZMYND19"/>
</dbReference>
<organism evidence="6 7">
    <name type="scientific">Sparassis crispa</name>
    <dbReference type="NCBI Taxonomy" id="139825"/>
    <lineage>
        <taxon>Eukaryota</taxon>
        <taxon>Fungi</taxon>
        <taxon>Dikarya</taxon>
        <taxon>Basidiomycota</taxon>
        <taxon>Agaricomycotina</taxon>
        <taxon>Agaricomycetes</taxon>
        <taxon>Polyporales</taxon>
        <taxon>Sparassidaceae</taxon>
        <taxon>Sparassis</taxon>
    </lineage>
</organism>
<dbReference type="EMBL" id="BFAD01000002">
    <property type="protein sequence ID" value="GBE79251.1"/>
    <property type="molecule type" value="Genomic_DNA"/>
</dbReference>
<evidence type="ECO:0000313" key="7">
    <source>
        <dbReference type="Proteomes" id="UP000287166"/>
    </source>
</evidence>
<dbReference type="STRING" id="139825.A0A401GAT1"/>
<dbReference type="InParanoid" id="A0A401GAT1"/>
<evidence type="ECO:0000313" key="6">
    <source>
        <dbReference type="EMBL" id="GBE79251.1"/>
    </source>
</evidence>
<evidence type="ECO:0000256" key="3">
    <source>
        <dbReference type="ARBA" id="ARBA00022833"/>
    </source>
</evidence>
<dbReference type="PANTHER" id="PTHR46831:SF1">
    <property type="entry name" value="ZINC FINGER MYND DOMAIN-CONTAINING PROTEIN 19"/>
    <property type="match status" value="1"/>
</dbReference>
<dbReference type="Proteomes" id="UP000287166">
    <property type="component" value="Unassembled WGS sequence"/>
</dbReference>
<evidence type="ECO:0000256" key="2">
    <source>
        <dbReference type="ARBA" id="ARBA00022771"/>
    </source>
</evidence>
<evidence type="ECO:0000256" key="1">
    <source>
        <dbReference type="ARBA" id="ARBA00022723"/>
    </source>
</evidence>
<dbReference type="GeneID" id="38776168"/>
<dbReference type="PANTHER" id="PTHR46831">
    <property type="entry name" value="ZINC FINGER MYND DOMAIN-CONTAINING PROTEIN 19"/>
    <property type="match status" value="1"/>
</dbReference>
<name>A0A401GAT1_9APHY</name>
<sequence length="398" mass="44454">MNRRVGAESFLGVGGGTVSKESQKNLEKAEDLCRKRKPEKALPFLLKAMEDGNNLDAAVQMAFLMPNLNVSVKVLEGAEEHGRKHLQRSLGPKCFEDGSDHVGNFWGILETRPYMRVLQALVRLYFENKQFDKSANTIIEMLRLCPGDNMGQREWLPSVLLKVGRAADTLSFVQFWLEDSDDRSSPRGGCEFVAPSRAAMDAARVESLSKWCMGAMAYSGALAAYTLWGDCLLARQYLRIGAKVNPHVLMKILGKVEQPRSLNMDARTFNGPEQAHDYLWLTQDLWMEPCVWAWADGDAEAKACVLRKCSRPDCGRLEERVAEFKRCGGCKEAVYCGPECQKEDWKVHKAKCQEAKRIKELVRAMGQGKKPPGTPSEGYPLAAAADFTASGISTRFYN</sequence>
<evidence type="ECO:0000259" key="5">
    <source>
        <dbReference type="PROSITE" id="PS50865"/>
    </source>
</evidence>
<dbReference type="Gene3D" id="6.10.140.2220">
    <property type="match status" value="1"/>
</dbReference>
<dbReference type="SUPFAM" id="SSF144232">
    <property type="entry name" value="HIT/MYND zinc finger-like"/>
    <property type="match status" value="1"/>
</dbReference>
<comment type="caution">
    <text evidence="6">The sequence shown here is derived from an EMBL/GenBank/DDBJ whole genome shotgun (WGS) entry which is preliminary data.</text>
</comment>
<reference evidence="6 7" key="1">
    <citation type="journal article" date="2018" name="Sci. Rep.">
        <title>Genome sequence of the cauliflower mushroom Sparassis crispa (Hanabiratake) and its association with beneficial usage.</title>
        <authorList>
            <person name="Kiyama R."/>
            <person name="Furutani Y."/>
            <person name="Kawaguchi K."/>
            <person name="Nakanishi T."/>
        </authorList>
    </citation>
    <scope>NUCLEOTIDE SEQUENCE [LARGE SCALE GENOMIC DNA]</scope>
</reference>
<proteinExistence type="predicted"/>
<keyword evidence="7" id="KW-1185">Reference proteome</keyword>
<protein>
    <recommendedName>
        <fullName evidence="5">MYND-type domain-containing protein</fullName>
    </recommendedName>
</protein>
<dbReference type="AlphaFoldDB" id="A0A401GAT1"/>
<dbReference type="GO" id="GO:0016020">
    <property type="term" value="C:membrane"/>
    <property type="evidence" value="ECO:0007669"/>
    <property type="project" value="TreeGrafter"/>
</dbReference>
<dbReference type="InterPro" id="IPR002893">
    <property type="entry name" value="Znf_MYND"/>
</dbReference>
<keyword evidence="1" id="KW-0479">Metal-binding</keyword>
<dbReference type="PROSITE" id="PS50865">
    <property type="entry name" value="ZF_MYND_2"/>
    <property type="match status" value="1"/>
</dbReference>
<keyword evidence="2 4" id="KW-0863">Zinc-finger</keyword>
<dbReference type="OrthoDB" id="432970at2759"/>
<dbReference type="GO" id="GO:0008270">
    <property type="term" value="F:zinc ion binding"/>
    <property type="evidence" value="ECO:0007669"/>
    <property type="project" value="UniProtKB-KW"/>
</dbReference>